<keyword evidence="3" id="KW-1185">Reference proteome</keyword>
<comment type="caution">
    <text evidence="2">The sequence shown here is derived from an EMBL/GenBank/DDBJ whole genome shotgun (WGS) entry which is preliminary data.</text>
</comment>
<feature type="region of interest" description="Disordered" evidence="1">
    <location>
        <begin position="167"/>
        <end position="221"/>
    </location>
</feature>
<proteinExistence type="predicted"/>
<evidence type="ECO:0000313" key="3">
    <source>
        <dbReference type="Proteomes" id="UP000266841"/>
    </source>
</evidence>
<dbReference type="EMBL" id="AGNL01016264">
    <property type="protein sequence ID" value="EJK65167.1"/>
    <property type="molecule type" value="Genomic_DNA"/>
</dbReference>
<evidence type="ECO:0000256" key="1">
    <source>
        <dbReference type="SAM" id="MobiDB-lite"/>
    </source>
</evidence>
<gene>
    <name evidence="2" type="ORF">THAOC_14010</name>
</gene>
<feature type="compositionally biased region" description="Low complexity" evidence="1">
    <location>
        <begin position="120"/>
        <end position="140"/>
    </location>
</feature>
<dbReference type="Proteomes" id="UP000266841">
    <property type="component" value="Unassembled WGS sequence"/>
</dbReference>
<feature type="region of interest" description="Disordered" evidence="1">
    <location>
        <begin position="89"/>
        <end position="144"/>
    </location>
</feature>
<organism evidence="2 3">
    <name type="scientific">Thalassiosira oceanica</name>
    <name type="common">Marine diatom</name>
    <dbReference type="NCBI Taxonomy" id="159749"/>
    <lineage>
        <taxon>Eukaryota</taxon>
        <taxon>Sar</taxon>
        <taxon>Stramenopiles</taxon>
        <taxon>Ochrophyta</taxon>
        <taxon>Bacillariophyta</taxon>
        <taxon>Coscinodiscophyceae</taxon>
        <taxon>Thalassiosirophycidae</taxon>
        <taxon>Thalassiosirales</taxon>
        <taxon>Thalassiosiraceae</taxon>
        <taxon>Thalassiosira</taxon>
    </lineage>
</organism>
<protein>
    <submittedName>
        <fullName evidence="2">Uncharacterized protein</fullName>
    </submittedName>
</protein>
<accession>K0T4A4</accession>
<feature type="non-terminal residue" evidence="2">
    <location>
        <position position="1"/>
    </location>
</feature>
<evidence type="ECO:0000313" key="2">
    <source>
        <dbReference type="EMBL" id="EJK65167.1"/>
    </source>
</evidence>
<name>K0T4A4_THAOC</name>
<reference evidence="2 3" key="1">
    <citation type="journal article" date="2012" name="Genome Biol.">
        <title>Genome and low-iron response of an oceanic diatom adapted to chronic iron limitation.</title>
        <authorList>
            <person name="Lommer M."/>
            <person name="Specht M."/>
            <person name="Roy A.S."/>
            <person name="Kraemer L."/>
            <person name="Andreson R."/>
            <person name="Gutowska M.A."/>
            <person name="Wolf J."/>
            <person name="Bergner S.V."/>
            <person name="Schilhabel M.B."/>
            <person name="Klostermeier U.C."/>
            <person name="Beiko R.G."/>
            <person name="Rosenstiel P."/>
            <person name="Hippler M."/>
            <person name="Laroche J."/>
        </authorList>
    </citation>
    <scope>NUCLEOTIDE SEQUENCE [LARGE SCALE GENOMIC DNA]</scope>
    <source>
        <strain evidence="2 3">CCMP1005</strain>
    </source>
</reference>
<dbReference type="AlphaFoldDB" id="K0T4A4"/>
<feature type="compositionally biased region" description="Basic and acidic residues" evidence="1">
    <location>
        <begin position="209"/>
        <end position="221"/>
    </location>
</feature>
<sequence>PVSVEADEGYGLFCVLCPLVHLWVLAFIVTARGPEACARIFLRIVEEILEPAVKEALIPDEQRKEAWSFMSAAACKHVVIRSPFDPPQLGGAADPRASSAPMPDPNIMVNPRIRRRSRLGRAAGGPPTMNGGDVPGQVGPPFGGPGRVVAFDGPIVTVVEEEAVLRPPADASARYEDGEGGNGSRRRRRVATPPPVKGRRHASVQTDDAPVHRDVRSVEAA</sequence>